<reference evidence="1 2" key="1">
    <citation type="submission" date="2018-12" db="EMBL/GenBank/DDBJ databases">
        <title>Complete genome sequence of Iodobacter sp. H11R3.</title>
        <authorList>
            <person name="Bae J.-W."/>
        </authorList>
    </citation>
    <scope>NUCLEOTIDE SEQUENCE [LARGE SCALE GENOMIC DNA]</scope>
    <source>
        <strain evidence="1 2">H11R3</strain>
    </source>
</reference>
<dbReference type="Proteomes" id="UP000282438">
    <property type="component" value="Chromosome"/>
</dbReference>
<protein>
    <submittedName>
        <fullName evidence="1">Uncharacterized protein</fullName>
    </submittedName>
</protein>
<organism evidence="1 2">
    <name type="scientific">Iodobacter ciconiae</name>
    <dbReference type="NCBI Taxonomy" id="2496266"/>
    <lineage>
        <taxon>Bacteria</taxon>
        <taxon>Pseudomonadati</taxon>
        <taxon>Pseudomonadota</taxon>
        <taxon>Betaproteobacteria</taxon>
        <taxon>Neisseriales</taxon>
        <taxon>Chitinibacteraceae</taxon>
        <taxon>Iodobacter</taxon>
    </lineage>
</organism>
<keyword evidence="2" id="KW-1185">Reference proteome</keyword>
<dbReference type="AlphaFoldDB" id="A0A3S8ZPR0"/>
<accession>A0A3S8ZPR0</accession>
<dbReference type="OrthoDB" id="9181800at2"/>
<name>A0A3S8ZPR0_9NEIS</name>
<evidence type="ECO:0000313" key="2">
    <source>
        <dbReference type="Proteomes" id="UP000282438"/>
    </source>
</evidence>
<gene>
    <name evidence="1" type="ORF">EJO50_02500</name>
</gene>
<dbReference type="KEGG" id="iod:EJO50_02500"/>
<evidence type="ECO:0000313" key="1">
    <source>
        <dbReference type="EMBL" id="AZN35454.1"/>
    </source>
</evidence>
<dbReference type="EMBL" id="CP034433">
    <property type="protein sequence ID" value="AZN35454.1"/>
    <property type="molecule type" value="Genomic_DNA"/>
</dbReference>
<dbReference type="RefSeq" id="WP_125971424.1">
    <property type="nucleotide sequence ID" value="NZ_CP034433.1"/>
</dbReference>
<sequence length="67" mass="7689">MVYPVLRVLDKVKRLSKRKQTVTDAVKNERKKSAAYAALFINQAPRTRRQNYSAVVLVRLMGLNSVK</sequence>
<proteinExistence type="predicted"/>